<name>A0A812CJM4_ACAPH</name>
<comment type="caution">
    <text evidence="2">The sequence shown here is derived from an EMBL/GenBank/DDBJ whole genome shotgun (WGS) entry which is preliminary data.</text>
</comment>
<evidence type="ECO:0000313" key="2">
    <source>
        <dbReference type="EMBL" id="CAE1265893.1"/>
    </source>
</evidence>
<feature type="transmembrane region" description="Helical" evidence="1">
    <location>
        <begin position="117"/>
        <end position="143"/>
    </location>
</feature>
<gene>
    <name evidence="2" type="ORF">SPHA_34921</name>
</gene>
<keyword evidence="1" id="KW-1133">Transmembrane helix</keyword>
<sequence length="249" mass="27885">MCPKCHTNGRLSTITFFFISLLRSLNCPTSCRPSLSTLCSGVSYALLAAELSLLPFFQLSVQDSQLPYWRQPLFCKPCRLSSLSSVVTASIFSFVAFLMILNWPILNRPISISEHPFIYFLMSLMFHVISSLWSRILTLFSFLCSSVPVSLRAVDLPITFLSLLKIVSCSLSSKHIYFVPKRLLSLNPSAFSLSSPCVDVSTARCKEFCALSTCKFVSFCFLLSSITLLGKPFHLLTLELLKILFDCVL</sequence>
<organism evidence="2 3">
    <name type="scientific">Acanthosepion pharaonis</name>
    <name type="common">Pharaoh cuttlefish</name>
    <name type="synonym">Sepia pharaonis</name>
    <dbReference type="NCBI Taxonomy" id="158019"/>
    <lineage>
        <taxon>Eukaryota</taxon>
        <taxon>Metazoa</taxon>
        <taxon>Spiralia</taxon>
        <taxon>Lophotrochozoa</taxon>
        <taxon>Mollusca</taxon>
        <taxon>Cephalopoda</taxon>
        <taxon>Coleoidea</taxon>
        <taxon>Decapodiformes</taxon>
        <taxon>Sepiida</taxon>
        <taxon>Sepiina</taxon>
        <taxon>Sepiidae</taxon>
        <taxon>Acanthosepion</taxon>
    </lineage>
</organism>
<dbReference type="Proteomes" id="UP000597762">
    <property type="component" value="Unassembled WGS sequence"/>
</dbReference>
<accession>A0A812CJM4</accession>
<evidence type="ECO:0000313" key="3">
    <source>
        <dbReference type="Proteomes" id="UP000597762"/>
    </source>
</evidence>
<evidence type="ECO:0000256" key="1">
    <source>
        <dbReference type="SAM" id="Phobius"/>
    </source>
</evidence>
<keyword evidence="1" id="KW-0472">Membrane</keyword>
<dbReference type="EMBL" id="CAHIKZ030001494">
    <property type="protein sequence ID" value="CAE1265893.1"/>
    <property type="molecule type" value="Genomic_DNA"/>
</dbReference>
<dbReference type="AlphaFoldDB" id="A0A812CJM4"/>
<reference evidence="2" key="1">
    <citation type="submission" date="2021-01" db="EMBL/GenBank/DDBJ databases">
        <authorList>
            <person name="Li R."/>
            <person name="Bekaert M."/>
        </authorList>
    </citation>
    <scope>NUCLEOTIDE SEQUENCE</scope>
    <source>
        <strain evidence="2">Farmed</strain>
    </source>
</reference>
<feature type="transmembrane region" description="Helical" evidence="1">
    <location>
        <begin position="82"/>
        <end position="105"/>
    </location>
</feature>
<keyword evidence="1" id="KW-0812">Transmembrane</keyword>
<protein>
    <submittedName>
        <fullName evidence="2">Uncharacterized protein</fullName>
    </submittedName>
</protein>
<keyword evidence="3" id="KW-1185">Reference proteome</keyword>
<proteinExistence type="predicted"/>